<dbReference type="AlphaFoldDB" id="W4K1I2"/>
<feature type="compositionally biased region" description="Basic and acidic residues" evidence="1">
    <location>
        <begin position="81"/>
        <end position="93"/>
    </location>
</feature>
<dbReference type="Proteomes" id="UP000030671">
    <property type="component" value="Unassembled WGS sequence"/>
</dbReference>
<evidence type="ECO:0000256" key="1">
    <source>
        <dbReference type="SAM" id="MobiDB-lite"/>
    </source>
</evidence>
<protein>
    <submittedName>
        <fullName evidence="2">Uncharacterized protein</fullName>
    </submittedName>
</protein>
<dbReference type="GeneID" id="20665925"/>
<proteinExistence type="predicted"/>
<feature type="region of interest" description="Disordered" evidence="1">
    <location>
        <begin position="148"/>
        <end position="172"/>
    </location>
</feature>
<dbReference type="KEGG" id="hir:HETIRDRAFT_103697"/>
<dbReference type="EMBL" id="KI925460">
    <property type="protein sequence ID" value="ETW79683.1"/>
    <property type="molecule type" value="Genomic_DNA"/>
</dbReference>
<feature type="compositionally biased region" description="Low complexity" evidence="1">
    <location>
        <begin position="53"/>
        <end position="79"/>
    </location>
</feature>
<accession>W4K1I2</accession>
<organism evidence="2 3">
    <name type="scientific">Heterobasidion irregulare (strain TC 32-1)</name>
    <dbReference type="NCBI Taxonomy" id="747525"/>
    <lineage>
        <taxon>Eukaryota</taxon>
        <taxon>Fungi</taxon>
        <taxon>Dikarya</taxon>
        <taxon>Basidiomycota</taxon>
        <taxon>Agaricomycotina</taxon>
        <taxon>Agaricomycetes</taxon>
        <taxon>Russulales</taxon>
        <taxon>Bondarzewiaceae</taxon>
        <taxon>Heterobasidion</taxon>
        <taxon>Heterobasidion annosum species complex</taxon>
    </lineage>
</organism>
<name>W4K1I2_HETIT</name>
<dbReference type="InParanoid" id="W4K1I2"/>
<dbReference type="RefSeq" id="XP_009548246.1">
    <property type="nucleotide sequence ID" value="XM_009549951.1"/>
</dbReference>
<evidence type="ECO:0000313" key="3">
    <source>
        <dbReference type="Proteomes" id="UP000030671"/>
    </source>
</evidence>
<gene>
    <name evidence="2" type="ORF">HETIRDRAFT_103697</name>
</gene>
<reference evidence="2 3" key="1">
    <citation type="journal article" date="2012" name="New Phytol.">
        <title>Insight into trade-off between wood decay and parasitism from the genome of a fungal forest pathogen.</title>
        <authorList>
            <person name="Olson A."/>
            <person name="Aerts A."/>
            <person name="Asiegbu F."/>
            <person name="Belbahri L."/>
            <person name="Bouzid O."/>
            <person name="Broberg A."/>
            <person name="Canback B."/>
            <person name="Coutinho P.M."/>
            <person name="Cullen D."/>
            <person name="Dalman K."/>
            <person name="Deflorio G."/>
            <person name="van Diepen L.T."/>
            <person name="Dunand C."/>
            <person name="Duplessis S."/>
            <person name="Durling M."/>
            <person name="Gonthier P."/>
            <person name="Grimwood J."/>
            <person name="Fossdal C.G."/>
            <person name="Hansson D."/>
            <person name="Henrissat B."/>
            <person name="Hietala A."/>
            <person name="Himmelstrand K."/>
            <person name="Hoffmeister D."/>
            <person name="Hogberg N."/>
            <person name="James T.Y."/>
            <person name="Karlsson M."/>
            <person name="Kohler A."/>
            <person name="Kues U."/>
            <person name="Lee Y.H."/>
            <person name="Lin Y.C."/>
            <person name="Lind M."/>
            <person name="Lindquist E."/>
            <person name="Lombard V."/>
            <person name="Lucas S."/>
            <person name="Lunden K."/>
            <person name="Morin E."/>
            <person name="Murat C."/>
            <person name="Park J."/>
            <person name="Raffaello T."/>
            <person name="Rouze P."/>
            <person name="Salamov A."/>
            <person name="Schmutz J."/>
            <person name="Solheim H."/>
            <person name="Stahlberg J."/>
            <person name="Velez H."/>
            <person name="de Vries R.P."/>
            <person name="Wiebenga A."/>
            <person name="Woodward S."/>
            <person name="Yakovlev I."/>
            <person name="Garbelotto M."/>
            <person name="Martin F."/>
            <person name="Grigoriev I.V."/>
            <person name="Stenlid J."/>
        </authorList>
    </citation>
    <scope>NUCLEOTIDE SEQUENCE [LARGE SCALE GENOMIC DNA]</scope>
    <source>
        <strain evidence="2 3">TC 32-1</strain>
    </source>
</reference>
<feature type="region of interest" description="Disordered" evidence="1">
    <location>
        <begin position="53"/>
        <end position="93"/>
    </location>
</feature>
<dbReference type="HOGENOM" id="CLU_1555454_0_0_1"/>
<sequence length="172" mass="18727">MVFWTLWQDESKYRGEAVRPPTAFLNISEATAFCSSFSEAPATSRHISISINSTSTSTSESHQSTTSTSPSASASPTRTSSRRENPKPAARALRERSMSALIRVKENVARDYIVESATWYVRAIIMRTGAPADGEGMSVSQIVDVKRESGEHKAPRALHTAAARRAGRGLAR</sequence>
<keyword evidence="3" id="KW-1185">Reference proteome</keyword>
<evidence type="ECO:0000313" key="2">
    <source>
        <dbReference type="EMBL" id="ETW79683.1"/>
    </source>
</evidence>